<feature type="domain" description="GmrSD restriction endonucleases C-terminal" evidence="1">
    <location>
        <begin position="229"/>
        <end position="370"/>
    </location>
</feature>
<protein>
    <submittedName>
        <fullName evidence="2">Alkylated DNA nucleotide flippase Atl1</fullName>
    </submittedName>
</protein>
<comment type="caution">
    <text evidence="2">The sequence shown here is derived from an EMBL/GenBank/DDBJ whole genome shotgun (WGS) entry which is preliminary data.</text>
</comment>
<dbReference type="Gene3D" id="1.10.10.10">
    <property type="entry name" value="Winged helix-like DNA-binding domain superfamily/Winged helix DNA-binding domain"/>
    <property type="match status" value="1"/>
</dbReference>
<evidence type="ECO:0000259" key="1">
    <source>
        <dbReference type="Pfam" id="PF07510"/>
    </source>
</evidence>
<dbReference type="InterPro" id="IPR011089">
    <property type="entry name" value="GmrSD_C"/>
</dbReference>
<evidence type="ECO:0000313" key="3">
    <source>
        <dbReference type="Proteomes" id="UP000649753"/>
    </source>
</evidence>
<dbReference type="PANTHER" id="PTHR35149:SF1">
    <property type="entry name" value="DUF5655 DOMAIN-CONTAINING PROTEIN"/>
    <property type="match status" value="1"/>
</dbReference>
<evidence type="ECO:0000313" key="2">
    <source>
        <dbReference type="EMBL" id="MBE1489707.1"/>
    </source>
</evidence>
<dbReference type="Proteomes" id="UP000649753">
    <property type="component" value="Unassembled WGS sequence"/>
</dbReference>
<dbReference type="AlphaFoldDB" id="A0A927R022"/>
<dbReference type="SUPFAM" id="SSF46767">
    <property type="entry name" value="Methylated DNA-protein cysteine methyltransferase, C-terminal domain"/>
    <property type="match status" value="1"/>
</dbReference>
<dbReference type="InterPro" id="IPR036217">
    <property type="entry name" value="MethylDNA_cys_MeTrfase_DNAb"/>
</dbReference>
<sequence length="508" mass="57167">MAARLSLVEIAAHPDDNVHRIFESLNYTGQPLTQADLLRNYLFMRLPARGDHVYEWQWLPLQELLTDKQLEELVWLDLVLRGDDRATQEAIYQSQQQRLSQLPDEAAIEQWIVDLHHKARLFHKVLMPRNTPDPDLRQALGRLDRWGAAVVHPIALHILLAHEGGRLNSSEAAGALRVVESYLVRRMIAGIASANTNRVLMSLVKDLGEEVPSAKAITRALSGVRKKFPTDQHIRDAVLVSSFYWLGRGPQRSYVLRCIEEDYDHKEPVDFDTAKLTIEHVLPQSMTDEWREMLRPDLEDGETIQELHSSLVHTLGNLSLTAYNPKLANDEFQAKQKILRDSGLAMNREIADAPRWGREEILARGRTLADRIITIWPGPDESAAVTPATPRWSLMNQALACIPAGRWTSYSDIAEVVGVFHRSVAGRLASVQRPNAHRVLKIDGSVSAEFRWPDPARHDDPRMVLEAEGVRFDDTGRAAAEQRMTASELAREVGLDANGDNGTEDVGP</sequence>
<dbReference type="InterPro" id="IPR036388">
    <property type="entry name" value="WH-like_DNA-bd_sf"/>
</dbReference>
<dbReference type="EMBL" id="JADBEB010000001">
    <property type="protein sequence ID" value="MBE1489707.1"/>
    <property type="molecule type" value="Genomic_DNA"/>
</dbReference>
<name>A0A927R022_9ACTN</name>
<dbReference type="RefSeq" id="WP_192769131.1">
    <property type="nucleotide sequence ID" value="NZ_JADBEB010000001.1"/>
</dbReference>
<dbReference type="Pfam" id="PF07510">
    <property type="entry name" value="GmrSD_C"/>
    <property type="match status" value="1"/>
</dbReference>
<dbReference type="PANTHER" id="PTHR35149">
    <property type="entry name" value="SLL5132 PROTEIN"/>
    <property type="match status" value="1"/>
</dbReference>
<keyword evidence="3" id="KW-1185">Reference proteome</keyword>
<organism evidence="2 3">
    <name type="scientific">Plantactinospora soyae</name>
    <dbReference type="NCBI Taxonomy" id="1544732"/>
    <lineage>
        <taxon>Bacteria</taxon>
        <taxon>Bacillati</taxon>
        <taxon>Actinomycetota</taxon>
        <taxon>Actinomycetes</taxon>
        <taxon>Micromonosporales</taxon>
        <taxon>Micromonosporaceae</taxon>
        <taxon>Plantactinospora</taxon>
    </lineage>
</organism>
<accession>A0A927R022</accession>
<proteinExistence type="predicted"/>
<gene>
    <name evidence="2" type="ORF">H4W31_005345</name>
</gene>
<reference evidence="2" key="1">
    <citation type="submission" date="2020-10" db="EMBL/GenBank/DDBJ databases">
        <title>Sequencing the genomes of 1000 actinobacteria strains.</title>
        <authorList>
            <person name="Klenk H.-P."/>
        </authorList>
    </citation>
    <scope>NUCLEOTIDE SEQUENCE</scope>
    <source>
        <strain evidence="2">DSM 46832</strain>
    </source>
</reference>